<reference evidence="3 4" key="1">
    <citation type="submission" date="2019-01" db="EMBL/GenBank/DDBJ databases">
        <title>Novel species of Nocardioides.</title>
        <authorList>
            <person name="Liu Q."/>
            <person name="Xin Y.-H."/>
        </authorList>
    </citation>
    <scope>NUCLEOTIDE SEQUENCE [LARGE SCALE GENOMIC DNA]</scope>
    <source>
        <strain evidence="3 4">HLT3-15</strain>
    </source>
</reference>
<name>A0A4Q2RJM4_9ACTN</name>
<accession>A0A4Q2RJM4</accession>
<feature type="transmembrane region" description="Helical" evidence="1">
    <location>
        <begin position="124"/>
        <end position="143"/>
    </location>
</feature>
<feature type="transmembrane region" description="Helical" evidence="1">
    <location>
        <begin position="149"/>
        <end position="165"/>
    </location>
</feature>
<dbReference type="Pfam" id="PF00174">
    <property type="entry name" value="Oxidored_molyb"/>
    <property type="match status" value="1"/>
</dbReference>
<dbReference type="Gene3D" id="3.90.420.10">
    <property type="entry name" value="Oxidoreductase, molybdopterin-binding domain"/>
    <property type="match status" value="1"/>
</dbReference>
<dbReference type="PANTHER" id="PTHR19372">
    <property type="entry name" value="SULFITE REDUCTASE"/>
    <property type="match status" value="1"/>
</dbReference>
<dbReference type="AlphaFoldDB" id="A0A4Q2RJM4"/>
<sequence>MRVSTRAPSGDCKDVTSASCPVTRHNGHVTDRRPPWALAGVLAGLAGLATSYAAAMVLTIRESPVVAVAEMVIRLTPGEAAERAISVLGHFDKPALVIGILLILLALFALAGRLAEKGFWQPMVVWFALAGLGLGAVLAQRSAGLADSLPVLIGLVTWVTAHSALNDALRRERRRPDLESRERRVFVMVAGAISLAAVGIAAGGRVVGAGRRHVEASRRLLRIPGVTRRQAPVATSVDLAGIAPWQTPNEDFYLIDTTLAKPTIEPQDWALRIHGLVDRELVLTYSDLVERELTESWITLNCVSNEVGGGLVGNARWSGVRLADLLADLGVSDQADAVLQTSHDGWFCATPLAALTDDRDAMLAVAMNGRPLPIEHGFPVRTIVPGLYGYVSATKWVVDMEVTTFETAVGYWTTKGWSAEGPVKIASRIDVPRSGDDVEVGDVQIGGVAWHQHTGIEAVEVQVDGREWERAELGEVPSVDTWVQWKVTVDVPEGDHTVRVRAIGKDGATQTDVVRAPDPDGSTGLHAIEISAS</sequence>
<dbReference type="InterPro" id="IPR036374">
    <property type="entry name" value="OxRdtase_Mopterin-bd_sf"/>
</dbReference>
<dbReference type="SUPFAM" id="SSF81296">
    <property type="entry name" value="E set domains"/>
    <property type="match status" value="1"/>
</dbReference>
<feature type="domain" description="Oxidoreductase molybdopterin-binding" evidence="2">
    <location>
        <begin position="261"/>
        <end position="408"/>
    </location>
</feature>
<evidence type="ECO:0000313" key="3">
    <source>
        <dbReference type="EMBL" id="RYB88930.1"/>
    </source>
</evidence>
<evidence type="ECO:0000313" key="4">
    <source>
        <dbReference type="Proteomes" id="UP000291838"/>
    </source>
</evidence>
<keyword evidence="1" id="KW-0472">Membrane</keyword>
<feature type="transmembrane region" description="Helical" evidence="1">
    <location>
        <begin position="185"/>
        <end position="204"/>
    </location>
</feature>
<dbReference type="OrthoDB" id="9795587at2"/>
<dbReference type="Gene3D" id="2.60.40.650">
    <property type="match status" value="1"/>
</dbReference>
<dbReference type="Proteomes" id="UP000291838">
    <property type="component" value="Unassembled WGS sequence"/>
</dbReference>
<feature type="transmembrane region" description="Helical" evidence="1">
    <location>
        <begin position="95"/>
        <end position="112"/>
    </location>
</feature>
<dbReference type="GO" id="GO:0043546">
    <property type="term" value="F:molybdopterin cofactor binding"/>
    <property type="evidence" value="ECO:0007669"/>
    <property type="project" value="TreeGrafter"/>
</dbReference>
<evidence type="ECO:0000259" key="2">
    <source>
        <dbReference type="Pfam" id="PF00174"/>
    </source>
</evidence>
<dbReference type="InterPro" id="IPR014756">
    <property type="entry name" value="Ig_E-set"/>
</dbReference>
<dbReference type="GO" id="GO:0008482">
    <property type="term" value="F:sulfite oxidase activity"/>
    <property type="evidence" value="ECO:0007669"/>
    <property type="project" value="TreeGrafter"/>
</dbReference>
<dbReference type="PANTHER" id="PTHR19372:SF7">
    <property type="entry name" value="SULFITE OXIDASE, MITOCHONDRIAL"/>
    <property type="match status" value="1"/>
</dbReference>
<evidence type="ECO:0000256" key="1">
    <source>
        <dbReference type="SAM" id="Phobius"/>
    </source>
</evidence>
<protein>
    <submittedName>
        <fullName evidence="3">Oxidoreductase</fullName>
    </submittedName>
</protein>
<dbReference type="GO" id="GO:0020037">
    <property type="term" value="F:heme binding"/>
    <property type="evidence" value="ECO:0007669"/>
    <property type="project" value="TreeGrafter"/>
</dbReference>
<dbReference type="GO" id="GO:0006790">
    <property type="term" value="P:sulfur compound metabolic process"/>
    <property type="evidence" value="ECO:0007669"/>
    <property type="project" value="TreeGrafter"/>
</dbReference>
<dbReference type="EMBL" id="SDWS01000010">
    <property type="protein sequence ID" value="RYB88930.1"/>
    <property type="molecule type" value="Genomic_DNA"/>
</dbReference>
<keyword evidence="1" id="KW-0812">Transmembrane</keyword>
<comment type="caution">
    <text evidence="3">The sequence shown here is derived from an EMBL/GenBank/DDBJ whole genome shotgun (WGS) entry which is preliminary data.</text>
</comment>
<feature type="transmembrane region" description="Helical" evidence="1">
    <location>
        <begin position="36"/>
        <end position="60"/>
    </location>
</feature>
<keyword evidence="1" id="KW-1133">Transmembrane helix</keyword>
<organism evidence="3 4">
    <name type="scientific">Nocardioides glacieisoli</name>
    <dbReference type="NCBI Taxonomy" id="1168730"/>
    <lineage>
        <taxon>Bacteria</taxon>
        <taxon>Bacillati</taxon>
        <taxon>Actinomycetota</taxon>
        <taxon>Actinomycetes</taxon>
        <taxon>Propionibacteriales</taxon>
        <taxon>Nocardioidaceae</taxon>
        <taxon>Nocardioides</taxon>
    </lineage>
</organism>
<dbReference type="SUPFAM" id="SSF56524">
    <property type="entry name" value="Oxidoreductase molybdopterin-binding domain"/>
    <property type="match status" value="1"/>
</dbReference>
<keyword evidence="4" id="KW-1185">Reference proteome</keyword>
<dbReference type="InterPro" id="IPR000572">
    <property type="entry name" value="OxRdtase_Mopterin-bd_dom"/>
</dbReference>
<gene>
    <name evidence="3" type="ORF">EUA06_18925</name>
</gene>
<proteinExistence type="predicted"/>